<protein>
    <submittedName>
        <fullName evidence="3">Uncharacterized protein</fullName>
    </submittedName>
</protein>
<keyword evidence="2" id="KW-1185">Reference proteome</keyword>
<dbReference type="WBParaSite" id="Csp11.Scaffold630.g19668.t1">
    <property type="protein sequence ID" value="Csp11.Scaffold630.g19668.t1"/>
    <property type="gene ID" value="Csp11.Scaffold630.g19668"/>
</dbReference>
<proteinExistence type="predicted"/>
<keyword evidence="1" id="KW-0812">Transmembrane</keyword>
<dbReference type="AlphaFoldDB" id="A0A1I7UV68"/>
<keyword evidence="1" id="KW-1133">Transmembrane helix</keyword>
<reference evidence="3" key="1">
    <citation type="submission" date="2016-11" db="UniProtKB">
        <authorList>
            <consortium name="WormBaseParasite"/>
        </authorList>
    </citation>
    <scope>IDENTIFICATION</scope>
</reference>
<sequence length="84" mass="10279">MDWVHAEPAILPRERGVIHYHHNHHRNPPQWCIRMKTCIKYFFICLFFLLIASLIFLYILHERNSKAREYMDEVLDNWKKALIS</sequence>
<dbReference type="Proteomes" id="UP000095282">
    <property type="component" value="Unplaced"/>
</dbReference>
<accession>A0A1I7UV68</accession>
<evidence type="ECO:0000313" key="3">
    <source>
        <dbReference type="WBParaSite" id="Csp11.Scaffold630.g19668.t1"/>
    </source>
</evidence>
<organism evidence="2 3">
    <name type="scientific">Caenorhabditis tropicalis</name>
    <dbReference type="NCBI Taxonomy" id="1561998"/>
    <lineage>
        <taxon>Eukaryota</taxon>
        <taxon>Metazoa</taxon>
        <taxon>Ecdysozoa</taxon>
        <taxon>Nematoda</taxon>
        <taxon>Chromadorea</taxon>
        <taxon>Rhabditida</taxon>
        <taxon>Rhabditina</taxon>
        <taxon>Rhabditomorpha</taxon>
        <taxon>Rhabditoidea</taxon>
        <taxon>Rhabditidae</taxon>
        <taxon>Peloderinae</taxon>
        <taxon>Caenorhabditis</taxon>
    </lineage>
</organism>
<keyword evidence="1" id="KW-0472">Membrane</keyword>
<name>A0A1I7UV68_9PELO</name>
<feature type="transmembrane region" description="Helical" evidence="1">
    <location>
        <begin position="41"/>
        <end position="60"/>
    </location>
</feature>
<evidence type="ECO:0000256" key="1">
    <source>
        <dbReference type="SAM" id="Phobius"/>
    </source>
</evidence>
<evidence type="ECO:0000313" key="2">
    <source>
        <dbReference type="Proteomes" id="UP000095282"/>
    </source>
</evidence>